<dbReference type="Pfam" id="PF05549">
    <property type="entry name" value="Allexi_40kDa"/>
    <property type="match status" value="1"/>
</dbReference>
<organism evidence="1">
    <name type="scientific">Allexivirus sigmamedicagonis</name>
    <dbReference type="NCBI Taxonomy" id="1985968"/>
    <lineage>
        <taxon>Viruses</taxon>
        <taxon>Riboviria</taxon>
        <taxon>Orthornavirae</taxon>
        <taxon>Kitrinoviricota</taxon>
        <taxon>Alsuviricetes</taxon>
        <taxon>Tymovirales</taxon>
        <taxon>Alphaflexiviridae</taxon>
        <taxon>Allexivirus</taxon>
    </lineage>
</organism>
<dbReference type="EMBL" id="MN864567">
    <property type="protein sequence ID" value="QIC35026.1"/>
    <property type="molecule type" value="Genomic_RNA"/>
</dbReference>
<sequence>MLSTASFQALFTQIELLRNQVTDLHHTVNSSNVNRAQAEDIQAIRADIATLPTSTDIQRHHGELLTLITNSQVRTPSATTTPDQRVFFSELQSALNATNALLANRPEVDYQIQQSPLPIEELFGQLHALHANSIKWYKHLEGLQNRATLQIERLHAALPTTADANSSQISQALHNILANSERIISLLNQDRRALDDLNPQLTSIREQIDRSSPLDVLQQILAIVSRANPTEPTLEPTALQNFEVEHPSLECRTHGLLVFDNIHAMIPMDITTRPPSTSLQLSINVTENREATTVQFTIYDAGALIKSGHVSTPHRLSELPGDALFLIHQKCPNFTYKLTHSNVC</sequence>
<evidence type="ECO:0000313" key="1">
    <source>
        <dbReference type="EMBL" id="QIC35026.1"/>
    </source>
</evidence>
<name>A0A6C0W7K1_9VIRU</name>
<proteinExistence type="predicted"/>
<dbReference type="InterPro" id="IPR008398">
    <property type="entry name" value="Allexi_40kDa"/>
</dbReference>
<reference evidence="1" key="1">
    <citation type="submission" date="2019-12" db="EMBL/GenBank/DDBJ databases">
        <title>First report and a complete genome sequence of Alfalfa virus S isolate from China.</title>
        <authorList>
            <person name="Nemchinov L.G."/>
            <person name="Grinstead S."/>
        </authorList>
    </citation>
    <scope>NUCLEOTIDE SEQUENCE</scope>
    <source>
        <strain evidence="1">AVS-C</strain>
    </source>
</reference>
<protein>
    <submittedName>
        <fullName evidence="1">38.4 kDa protein</fullName>
    </submittedName>
</protein>
<accession>A0A6C0W7K1</accession>